<protein>
    <recommendedName>
        <fullName evidence="17">Transcriptional adapter 2</fullName>
    </recommendedName>
</protein>
<evidence type="ECO:0000259" key="11">
    <source>
        <dbReference type="PROSITE" id="PS50090"/>
    </source>
</evidence>
<dbReference type="Pfam" id="PF13639">
    <property type="entry name" value="zf-RING_2"/>
    <property type="match status" value="1"/>
</dbReference>
<comment type="subcellular location">
    <subcellularLocation>
        <location evidence="1">Nucleus</location>
    </subcellularLocation>
</comment>
<feature type="domain" description="ZZ-type" evidence="12">
    <location>
        <begin position="18"/>
        <end position="77"/>
    </location>
</feature>
<dbReference type="InterPro" id="IPR017930">
    <property type="entry name" value="Myb_dom"/>
</dbReference>
<feature type="region of interest" description="Disordered" evidence="9">
    <location>
        <begin position="924"/>
        <end position="1035"/>
    </location>
</feature>
<dbReference type="Gene3D" id="3.30.60.90">
    <property type="match status" value="1"/>
</dbReference>
<dbReference type="InterPro" id="IPR001005">
    <property type="entry name" value="SANT/Myb"/>
</dbReference>
<evidence type="ECO:0000259" key="12">
    <source>
        <dbReference type="PROSITE" id="PS50135"/>
    </source>
</evidence>
<keyword evidence="6" id="KW-0804">Transcription</keyword>
<dbReference type="InterPro" id="IPR009057">
    <property type="entry name" value="Homeodomain-like_sf"/>
</dbReference>
<feature type="compositionally biased region" description="Polar residues" evidence="9">
    <location>
        <begin position="650"/>
        <end position="661"/>
    </location>
</feature>
<sequence>MTVIKKKSNASARATEPGVRFHCDVCSADISSTVRIRCADPSCPEFDLCVTCFSEGKTCGNHRPASHAYCVIEQHSIPIFDEDWGADEELLLLEGAEMYGLGSWADIADHIGGGREKDEVRDHYYKNYIESSKFPLPELSDPRTTGGLDQIPREEFQARKKRRIEARKAAAASALPLAPKKKPTASVPACHEVQGYMPGRMEFEVEYENEAETTVKDMYFDPGDGINQTTGQIEPEIELKLTVMDIYNHRLTQRVERKKVIFEHALLEYKKNQAIEKRRSKEEKDLLNKAKPFAKIMNHHDYTMFADDLQKELSLRQAILTLQDWRRSGIRSLDRGAKYELEKAHRTNILKQPGSQNDRVGHRVNAKSGSSLEGPVLSSPHLLHPGTLKSINISISNPTSAPIASNSHAQVIDDMADSRTSPVTLEQRNNAANAVLNQPVSFTPLALNTENAPDLHLLTDEERRLCIAALIPTKYTALHAAAIVQLKTKTQDETLTNEYVTLRSASFDSPWLLQVLITTVWLTKHDRHHTPTDYQYDRRERIEFHNDCAIPSPALLDSSRQLVGAMGQRASSARCPTTAVPRSSQSPSAERMASSNERDPQVSRSSPTSNNAMASSRHRILSLLRPPLRGGPSSLIPPQLGPLSFHATRPTGSLDVQNTNALHPREPVASDSDRANERSTSQPSDYRRIGSRPNVGSTSERNRYSYPLHPGRGVRSEESRTTPHSETNDGIAEGSQMGDHPFQINQHQNSPNRTSRETRGSTLSSSSRPSRTGEDQAAVLSRLLSVAAAATAASLVGSNVQAFSDARDVSGGSVDGSFEAFLRALQNGRLTSALRNGGNTFDSPDSDMSDDLASGGSIGPLNFFRMFRFGPTSSGPNHSTAAENARMIPVIIVGIRSVNPRDTDIRDGRTSTFLEALSSAPTISDIDSRRSSLASRSRSTHSQSQAGAEGGLHTEGSASPSTINSPSIARSSRNLGINQPDAADFSSVPSETSGWNSALESPDLSQRSASPQVLDDNVRLSGSSSPDSPRSPTEGTRSWIIYVLGGSYPENHPILTTPSLFTDAPTYEDMMLLSSLIAPVKPPVASREDVDSAGGLFRVRLGGTSETAADDGVGDVRLNVGERCLVCLSDFEDGELCRQLIQCQHVFHRDCIDEWLTTGRNSCPLCRGQGVEETPVEEAAGAAAGANSTVSPA</sequence>
<evidence type="ECO:0000313" key="16">
    <source>
        <dbReference type="Proteomes" id="UP001221413"/>
    </source>
</evidence>
<feature type="domain" description="RING-type" evidence="10">
    <location>
        <begin position="1124"/>
        <end position="1167"/>
    </location>
</feature>
<dbReference type="InterPro" id="IPR001841">
    <property type="entry name" value="Znf_RING"/>
</dbReference>
<dbReference type="CDD" id="cd16461">
    <property type="entry name" value="RING-H2_EL5-like"/>
    <property type="match status" value="1"/>
</dbReference>
<dbReference type="Pfam" id="PF22941">
    <property type="entry name" value="TADA2A-like_3rd"/>
    <property type="match status" value="1"/>
</dbReference>
<feature type="domain" description="Myb-like" evidence="11">
    <location>
        <begin position="84"/>
        <end position="128"/>
    </location>
</feature>
<reference evidence="15" key="1">
    <citation type="submission" date="2023-01" db="EMBL/GenBank/DDBJ databases">
        <title>The chitinases involved in constricting ring structure development in the nematode-trapping fungus Drechslerella dactyloides.</title>
        <authorList>
            <person name="Wang R."/>
            <person name="Zhang L."/>
            <person name="Tang P."/>
            <person name="Li S."/>
            <person name="Liang L."/>
        </authorList>
    </citation>
    <scope>NUCLEOTIDE SEQUENCE</scope>
    <source>
        <strain evidence="15">YMF1.00031</strain>
    </source>
</reference>
<dbReference type="PANTHER" id="PTHR12374:SF20">
    <property type="entry name" value="TRANSCRIPTIONAL ADAPTER 2-ALPHA"/>
    <property type="match status" value="1"/>
</dbReference>
<keyword evidence="16" id="KW-1185">Reference proteome</keyword>
<evidence type="ECO:0000256" key="6">
    <source>
        <dbReference type="ARBA" id="ARBA00023163"/>
    </source>
</evidence>
<feature type="compositionally biased region" description="Low complexity" evidence="9">
    <location>
        <begin position="621"/>
        <end position="634"/>
    </location>
</feature>
<dbReference type="AlphaFoldDB" id="A0AAD6ITJ8"/>
<dbReference type="CDD" id="cd00167">
    <property type="entry name" value="SANT"/>
    <property type="match status" value="1"/>
</dbReference>
<dbReference type="GO" id="GO:0006338">
    <property type="term" value="P:chromatin remodeling"/>
    <property type="evidence" value="ECO:0007669"/>
    <property type="project" value="TreeGrafter"/>
</dbReference>
<evidence type="ECO:0000256" key="9">
    <source>
        <dbReference type="SAM" id="MobiDB-lite"/>
    </source>
</evidence>
<feature type="domain" description="HTH myb-type" evidence="14">
    <location>
        <begin position="84"/>
        <end position="132"/>
    </location>
</feature>
<feature type="compositionally biased region" description="Polar residues" evidence="9">
    <location>
        <begin position="956"/>
        <end position="977"/>
    </location>
</feature>
<dbReference type="PROSITE" id="PS51294">
    <property type="entry name" value="HTH_MYB"/>
    <property type="match status" value="1"/>
</dbReference>
<feature type="compositionally biased region" description="Polar residues" evidence="9">
    <location>
        <begin position="569"/>
        <end position="588"/>
    </location>
</feature>
<feature type="compositionally biased region" description="Basic and acidic residues" evidence="9">
    <location>
        <begin position="663"/>
        <end position="677"/>
    </location>
</feature>
<evidence type="ECO:0000256" key="8">
    <source>
        <dbReference type="PROSITE-ProRule" id="PRU00228"/>
    </source>
</evidence>
<evidence type="ECO:0000256" key="3">
    <source>
        <dbReference type="ARBA" id="ARBA00022771"/>
    </source>
</evidence>
<dbReference type="InterPro" id="IPR041983">
    <property type="entry name" value="ADA2-like_ZZ"/>
</dbReference>
<dbReference type="Proteomes" id="UP001221413">
    <property type="component" value="Unassembled WGS sequence"/>
</dbReference>
<dbReference type="GO" id="GO:0005634">
    <property type="term" value="C:nucleus"/>
    <property type="evidence" value="ECO:0007669"/>
    <property type="project" value="UniProtKB-SubCell"/>
</dbReference>
<dbReference type="Gene3D" id="3.30.40.10">
    <property type="entry name" value="Zinc/RING finger domain, C3HC4 (zinc finger)"/>
    <property type="match status" value="1"/>
</dbReference>
<dbReference type="PROSITE" id="PS51293">
    <property type="entry name" value="SANT"/>
    <property type="match status" value="1"/>
</dbReference>
<dbReference type="InterPro" id="IPR043145">
    <property type="entry name" value="Znf_ZZ_sf"/>
</dbReference>
<feature type="compositionally biased region" description="Polar residues" evidence="9">
    <location>
        <begin position="743"/>
        <end position="752"/>
    </location>
</feature>
<keyword evidence="3 8" id="KW-0863">Zinc-finger</keyword>
<gene>
    <name evidence="15" type="ORF">Dda_6478</name>
</gene>
<dbReference type="SMART" id="SM00184">
    <property type="entry name" value="RING"/>
    <property type="match status" value="1"/>
</dbReference>
<dbReference type="PROSITE" id="PS50135">
    <property type="entry name" value="ZF_ZZ_2"/>
    <property type="match status" value="1"/>
</dbReference>
<keyword evidence="2" id="KW-0479">Metal-binding</keyword>
<keyword evidence="4" id="KW-0862">Zinc</keyword>
<feature type="compositionally biased region" description="Polar residues" evidence="9">
    <location>
        <begin position="987"/>
        <end position="1011"/>
    </location>
</feature>
<dbReference type="Pfam" id="PF00249">
    <property type="entry name" value="Myb_DNA-binding"/>
    <property type="match status" value="1"/>
</dbReference>
<evidence type="ECO:0000259" key="10">
    <source>
        <dbReference type="PROSITE" id="PS50089"/>
    </source>
</evidence>
<evidence type="ECO:0000259" key="14">
    <source>
        <dbReference type="PROSITE" id="PS51294"/>
    </source>
</evidence>
<feature type="compositionally biased region" description="Low complexity" evidence="9">
    <location>
        <begin position="1021"/>
        <end position="1032"/>
    </location>
</feature>
<dbReference type="GO" id="GO:0003713">
    <property type="term" value="F:transcription coactivator activity"/>
    <property type="evidence" value="ECO:0007669"/>
    <property type="project" value="TreeGrafter"/>
</dbReference>
<evidence type="ECO:0000256" key="1">
    <source>
        <dbReference type="ARBA" id="ARBA00004123"/>
    </source>
</evidence>
<dbReference type="SMART" id="SM00291">
    <property type="entry name" value="ZnF_ZZ"/>
    <property type="match status" value="1"/>
</dbReference>
<evidence type="ECO:0000313" key="15">
    <source>
        <dbReference type="EMBL" id="KAJ6258438.1"/>
    </source>
</evidence>
<feature type="domain" description="SANT" evidence="13">
    <location>
        <begin position="79"/>
        <end position="132"/>
    </location>
</feature>
<evidence type="ECO:0000256" key="4">
    <source>
        <dbReference type="ARBA" id="ARBA00022833"/>
    </source>
</evidence>
<name>A0AAD6ITJ8_DREDA</name>
<dbReference type="Pfam" id="PF25299">
    <property type="entry name" value="ZZ_ADA2"/>
    <property type="match status" value="1"/>
</dbReference>
<organism evidence="15 16">
    <name type="scientific">Drechslerella dactyloides</name>
    <name type="common">Nematode-trapping fungus</name>
    <name type="synonym">Arthrobotrys dactyloides</name>
    <dbReference type="NCBI Taxonomy" id="74499"/>
    <lineage>
        <taxon>Eukaryota</taxon>
        <taxon>Fungi</taxon>
        <taxon>Dikarya</taxon>
        <taxon>Ascomycota</taxon>
        <taxon>Pezizomycotina</taxon>
        <taxon>Orbiliomycetes</taxon>
        <taxon>Orbiliales</taxon>
        <taxon>Orbiliaceae</taxon>
        <taxon>Drechslerella</taxon>
    </lineage>
</organism>
<evidence type="ECO:0008006" key="17">
    <source>
        <dbReference type="Google" id="ProtNLM"/>
    </source>
</evidence>
<dbReference type="GO" id="GO:0003682">
    <property type="term" value="F:chromatin binding"/>
    <property type="evidence" value="ECO:0007669"/>
    <property type="project" value="TreeGrafter"/>
</dbReference>
<comment type="caution">
    <text evidence="15">The sequence shown here is derived from an EMBL/GenBank/DDBJ whole genome shotgun (WGS) entry which is preliminary data.</text>
</comment>
<dbReference type="FunFam" id="3.30.60.90:FF:000008">
    <property type="entry name" value="Transcriptional adapter 2"/>
    <property type="match status" value="1"/>
</dbReference>
<accession>A0AAD6ITJ8</accession>
<dbReference type="EMBL" id="JAQGDS010000008">
    <property type="protein sequence ID" value="KAJ6258438.1"/>
    <property type="molecule type" value="Genomic_DNA"/>
</dbReference>
<dbReference type="InterPro" id="IPR013083">
    <property type="entry name" value="Znf_RING/FYVE/PHD"/>
</dbReference>
<dbReference type="GO" id="GO:0008270">
    <property type="term" value="F:zinc ion binding"/>
    <property type="evidence" value="ECO:0007669"/>
    <property type="project" value="UniProtKB-KW"/>
</dbReference>
<feature type="compositionally biased region" description="Basic and acidic residues" evidence="9">
    <location>
        <begin position="714"/>
        <end position="727"/>
    </location>
</feature>
<dbReference type="FunFam" id="1.10.10.60:FF:000115">
    <property type="entry name" value="Transcriptional adapter 2"/>
    <property type="match status" value="1"/>
</dbReference>
<evidence type="ECO:0000256" key="2">
    <source>
        <dbReference type="ARBA" id="ARBA00022723"/>
    </source>
</evidence>
<proteinExistence type="predicted"/>
<dbReference type="SUPFAM" id="SSF57850">
    <property type="entry name" value="RING/U-box"/>
    <property type="match status" value="2"/>
</dbReference>
<keyword evidence="7" id="KW-0539">Nucleus</keyword>
<dbReference type="SMART" id="SM00717">
    <property type="entry name" value="SANT"/>
    <property type="match status" value="1"/>
</dbReference>
<dbReference type="InterPro" id="IPR017884">
    <property type="entry name" value="SANT_dom"/>
</dbReference>
<dbReference type="PANTHER" id="PTHR12374">
    <property type="entry name" value="TRANSCRIPTIONAL ADAPTOR 2 ADA2 -RELATED"/>
    <property type="match status" value="1"/>
</dbReference>
<keyword evidence="5" id="KW-0805">Transcription regulation</keyword>
<evidence type="ECO:0000256" key="7">
    <source>
        <dbReference type="ARBA" id="ARBA00023242"/>
    </source>
</evidence>
<dbReference type="InterPro" id="IPR055141">
    <property type="entry name" value="TADA2A_B-like_dom"/>
</dbReference>
<dbReference type="GO" id="GO:0070461">
    <property type="term" value="C:SAGA-type complex"/>
    <property type="evidence" value="ECO:0007669"/>
    <property type="project" value="TreeGrafter"/>
</dbReference>
<dbReference type="PROSITE" id="PS50089">
    <property type="entry name" value="ZF_RING_2"/>
    <property type="match status" value="1"/>
</dbReference>
<feature type="compositionally biased region" description="Polar residues" evidence="9">
    <location>
        <begin position="602"/>
        <end position="614"/>
    </location>
</feature>
<dbReference type="CDD" id="cd02335">
    <property type="entry name" value="ZZ_ADA2"/>
    <property type="match status" value="1"/>
</dbReference>
<evidence type="ECO:0000256" key="5">
    <source>
        <dbReference type="ARBA" id="ARBA00023015"/>
    </source>
</evidence>
<dbReference type="PROSITE" id="PS01357">
    <property type="entry name" value="ZF_ZZ_1"/>
    <property type="match status" value="1"/>
</dbReference>
<dbReference type="SUPFAM" id="SSF46689">
    <property type="entry name" value="Homeodomain-like"/>
    <property type="match status" value="1"/>
</dbReference>
<dbReference type="Gene3D" id="1.10.10.60">
    <property type="entry name" value="Homeodomain-like"/>
    <property type="match status" value="1"/>
</dbReference>
<dbReference type="GO" id="GO:0006357">
    <property type="term" value="P:regulation of transcription by RNA polymerase II"/>
    <property type="evidence" value="ECO:0007669"/>
    <property type="project" value="TreeGrafter"/>
</dbReference>
<feature type="compositionally biased region" description="Low complexity" evidence="9">
    <location>
        <begin position="931"/>
        <end position="946"/>
    </location>
</feature>
<evidence type="ECO:0000259" key="13">
    <source>
        <dbReference type="PROSITE" id="PS51293"/>
    </source>
</evidence>
<feature type="compositionally biased region" description="Low complexity" evidence="9">
    <location>
        <begin position="760"/>
        <end position="770"/>
    </location>
</feature>
<feature type="region of interest" description="Disordered" evidence="9">
    <location>
        <begin position="567"/>
        <end position="775"/>
    </location>
</feature>
<dbReference type="PROSITE" id="PS50090">
    <property type="entry name" value="MYB_LIKE"/>
    <property type="match status" value="1"/>
</dbReference>
<dbReference type="InterPro" id="IPR000433">
    <property type="entry name" value="Znf_ZZ"/>
</dbReference>